<dbReference type="Gene3D" id="3.40.50.1820">
    <property type="entry name" value="alpha/beta hydrolase"/>
    <property type="match status" value="1"/>
</dbReference>
<dbReference type="GO" id="GO:0016787">
    <property type="term" value="F:hydrolase activity"/>
    <property type="evidence" value="ECO:0007669"/>
    <property type="project" value="UniProtKB-KW"/>
</dbReference>
<dbReference type="RefSeq" id="WP_136835595.1">
    <property type="nucleotide sequence ID" value="NZ_SWBQ01000002.1"/>
</dbReference>
<evidence type="ECO:0000256" key="2">
    <source>
        <dbReference type="SAM" id="SignalP"/>
    </source>
</evidence>
<dbReference type="PANTHER" id="PTHR48081:SF8">
    <property type="entry name" value="ALPHA_BETA HYDROLASE FOLD-3 DOMAIN-CONTAINING PROTEIN-RELATED"/>
    <property type="match status" value="1"/>
</dbReference>
<keyword evidence="1 4" id="KW-0378">Hydrolase</keyword>
<evidence type="ECO:0000313" key="4">
    <source>
        <dbReference type="EMBL" id="TKC07341.1"/>
    </source>
</evidence>
<dbReference type="PANTHER" id="PTHR48081">
    <property type="entry name" value="AB HYDROLASE SUPERFAMILY PROTEIN C4A8.06C"/>
    <property type="match status" value="1"/>
</dbReference>
<keyword evidence="2" id="KW-0732">Signal</keyword>
<dbReference type="InterPro" id="IPR029058">
    <property type="entry name" value="AB_hydrolase_fold"/>
</dbReference>
<evidence type="ECO:0000259" key="3">
    <source>
        <dbReference type="Pfam" id="PF20434"/>
    </source>
</evidence>
<dbReference type="SUPFAM" id="SSF53474">
    <property type="entry name" value="alpha/beta-Hydrolases"/>
    <property type="match status" value="1"/>
</dbReference>
<feature type="signal peptide" evidence="2">
    <location>
        <begin position="1"/>
        <end position="22"/>
    </location>
</feature>
<accession>A0A4U1CLY1</accession>
<comment type="caution">
    <text evidence="4">The sequence shown here is derived from an EMBL/GenBank/DDBJ whole genome shotgun (WGS) entry which is preliminary data.</text>
</comment>
<evidence type="ECO:0000313" key="5">
    <source>
        <dbReference type="Proteomes" id="UP000307244"/>
    </source>
</evidence>
<feature type="domain" description="BD-FAE-like" evidence="3">
    <location>
        <begin position="46"/>
        <end position="191"/>
    </location>
</feature>
<dbReference type="AlphaFoldDB" id="A0A4U1CLY1"/>
<evidence type="ECO:0000256" key="1">
    <source>
        <dbReference type="ARBA" id="ARBA00022801"/>
    </source>
</evidence>
<keyword evidence="5" id="KW-1185">Reference proteome</keyword>
<dbReference type="EMBL" id="SWBQ01000002">
    <property type="protein sequence ID" value="TKC07341.1"/>
    <property type="molecule type" value="Genomic_DNA"/>
</dbReference>
<proteinExistence type="predicted"/>
<sequence>MNIRISALLIICCSFLLFDVTAQVTPADIHKSTMVYGTKDSLELKLDLFTNAKPVTKQPCVIFMFGGGFMHGERDNKLYSAYFQKLAQNNFKVISIDYRLGLKGQKWPTVFNTQVLKKAIAMAVSDLYDATAYLIANAEKLDIDTSMIIVSGSSAGAVATLQADWEKRNSMASTHVLPAQFQYKGVIAFAGAILSYIGKPVYQIPPAPTMMFHGTADKIVVYNKVKLFNRGMFGSAYLAELFKKKNYPYYFQSAKGRGHEIAGTPMSKNLDDIMWFIHTYIQQKKHYQMEVSFKDLYNLPNN</sequence>
<dbReference type="InterPro" id="IPR049492">
    <property type="entry name" value="BD-FAE-like_dom"/>
</dbReference>
<feature type="chain" id="PRO_5020992127" evidence="2">
    <location>
        <begin position="23"/>
        <end position="302"/>
    </location>
</feature>
<dbReference type="Proteomes" id="UP000307244">
    <property type="component" value="Unassembled WGS sequence"/>
</dbReference>
<dbReference type="OrthoDB" id="9803990at2"/>
<name>A0A4U1CLY1_9SPHI</name>
<organism evidence="4 5">
    <name type="scientific">Pedobacter frigoris</name>
    <dbReference type="NCBI Taxonomy" id="2571272"/>
    <lineage>
        <taxon>Bacteria</taxon>
        <taxon>Pseudomonadati</taxon>
        <taxon>Bacteroidota</taxon>
        <taxon>Sphingobacteriia</taxon>
        <taxon>Sphingobacteriales</taxon>
        <taxon>Sphingobacteriaceae</taxon>
        <taxon>Pedobacter</taxon>
    </lineage>
</organism>
<dbReference type="Pfam" id="PF20434">
    <property type="entry name" value="BD-FAE"/>
    <property type="match status" value="1"/>
</dbReference>
<dbReference type="InterPro" id="IPR050300">
    <property type="entry name" value="GDXG_lipolytic_enzyme"/>
</dbReference>
<reference evidence="4 5" key="1">
    <citation type="submission" date="2019-04" db="EMBL/GenBank/DDBJ databases">
        <title>Pedobacter sp. RP-3-15 sp. nov., isolated from Arctic soil.</title>
        <authorList>
            <person name="Dahal R.H."/>
            <person name="Kim D.-U."/>
        </authorList>
    </citation>
    <scope>NUCLEOTIDE SEQUENCE [LARGE SCALE GENOMIC DNA]</scope>
    <source>
        <strain evidence="4 5">RP-3-15</strain>
    </source>
</reference>
<protein>
    <submittedName>
        <fullName evidence="4">Alpha/beta hydrolase</fullName>
    </submittedName>
</protein>
<gene>
    <name evidence="4" type="ORF">FA047_08785</name>
</gene>